<dbReference type="EMBL" id="CAFBMK010000215">
    <property type="protein sequence ID" value="CAB4937775.1"/>
    <property type="molecule type" value="Genomic_DNA"/>
</dbReference>
<name>A0A6J7J3J4_9ZZZZ</name>
<protein>
    <submittedName>
        <fullName evidence="1">Unannotated protein</fullName>
    </submittedName>
</protein>
<accession>A0A6J7J3J4</accession>
<dbReference type="AlphaFoldDB" id="A0A6J7J3J4"/>
<dbReference type="GO" id="GO:0042742">
    <property type="term" value="P:defense response to bacterium"/>
    <property type="evidence" value="ECO:0007669"/>
    <property type="project" value="InterPro"/>
</dbReference>
<dbReference type="NCBIfam" id="TIGR03898">
    <property type="entry name" value="lanti_MRSA_kill"/>
    <property type="match status" value="1"/>
</dbReference>
<evidence type="ECO:0000313" key="1">
    <source>
        <dbReference type="EMBL" id="CAB4937775.1"/>
    </source>
</evidence>
<gene>
    <name evidence="1" type="ORF">UFOPK3564_02754</name>
</gene>
<sequence length="79" mass="8135">MSELNALDIVRAWKDPEYMNSLPADVQSQIPAAPDGIDQVSVDQLEAAAGGTTPACIAAGAGVISAAATTANTIRHWND</sequence>
<proteinExistence type="predicted"/>
<dbReference type="InterPro" id="IPR027635">
    <property type="entry name" value="Lantibiotic2_lead_pep_dom"/>
</dbReference>
<organism evidence="1">
    <name type="scientific">freshwater metagenome</name>
    <dbReference type="NCBI Taxonomy" id="449393"/>
    <lineage>
        <taxon>unclassified sequences</taxon>
        <taxon>metagenomes</taxon>
        <taxon>ecological metagenomes</taxon>
    </lineage>
</organism>
<reference evidence="1" key="1">
    <citation type="submission" date="2020-05" db="EMBL/GenBank/DDBJ databases">
        <authorList>
            <person name="Chiriac C."/>
            <person name="Salcher M."/>
            <person name="Ghai R."/>
            <person name="Kavagutti S V."/>
        </authorList>
    </citation>
    <scope>NUCLEOTIDE SEQUENCE</scope>
</reference>